<dbReference type="AlphaFoldDB" id="A0A286RBC4"/>
<dbReference type="Proteomes" id="UP000215086">
    <property type="component" value="Chromosome"/>
</dbReference>
<protein>
    <submittedName>
        <fullName evidence="1">Uncharacterized protein</fullName>
    </submittedName>
</protein>
<reference evidence="1 2" key="1">
    <citation type="journal article" name="Front. Microbiol.">
        <title>Sugar Metabolism of the First Thermophilic Planctomycete Thermogutta terrifontis: Comparative Genomic and Transcriptomic Approaches.</title>
        <authorList>
            <person name="Elcheninov A.G."/>
            <person name="Menzel P."/>
            <person name="Gudbergsdottir S.R."/>
            <person name="Slesarev A.I."/>
            <person name="Kadnikov V.V."/>
            <person name="Krogh A."/>
            <person name="Bonch-Osmolovskaya E.A."/>
            <person name="Peng X."/>
            <person name="Kublanov I.V."/>
        </authorList>
    </citation>
    <scope>NUCLEOTIDE SEQUENCE [LARGE SCALE GENOMIC DNA]</scope>
    <source>
        <strain evidence="1 2">R1</strain>
    </source>
</reference>
<accession>A0A286RBC4</accession>
<organism evidence="1 2">
    <name type="scientific">Thermogutta terrifontis</name>
    <dbReference type="NCBI Taxonomy" id="1331910"/>
    <lineage>
        <taxon>Bacteria</taxon>
        <taxon>Pseudomonadati</taxon>
        <taxon>Planctomycetota</taxon>
        <taxon>Planctomycetia</taxon>
        <taxon>Pirellulales</taxon>
        <taxon>Thermoguttaceae</taxon>
        <taxon>Thermogutta</taxon>
    </lineage>
</organism>
<keyword evidence="2" id="KW-1185">Reference proteome</keyword>
<gene>
    <name evidence="1" type="ORF">THTE_0661</name>
</gene>
<sequence length="40" mass="4403">MTIERQTTDGSVVGAIHELPLPFNPRNADVISTHVSNKRT</sequence>
<proteinExistence type="predicted"/>
<evidence type="ECO:0000313" key="1">
    <source>
        <dbReference type="EMBL" id="ASV73263.1"/>
    </source>
</evidence>
<evidence type="ECO:0000313" key="2">
    <source>
        <dbReference type="Proteomes" id="UP000215086"/>
    </source>
</evidence>
<name>A0A286RBC4_9BACT</name>
<dbReference type="KEGG" id="ttf:THTE_0661"/>
<dbReference type="EMBL" id="CP018477">
    <property type="protein sequence ID" value="ASV73263.1"/>
    <property type="molecule type" value="Genomic_DNA"/>
</dbReference>